<proteinExistence type="predicted"/>
<dbReference type="Proteomes" id="UP000501812">
    <property type="component" value="Chromosome"/>
</dbReference>
<name>A0A858REV3_9BACT</name>
<evidence type="ECO:0000313" key="1">
    <source>
        <dbReference type="EMBL" id="QJE95141.1"/>
    </source>
</evidence>
<dbReference type="EMBL" id="CP051774">
    <property type="protein sequence ID" value="QJE95141.1"/>
    <property type="molecule type" value="Genomic_DNA"/>
</dbReference>
<accession>A0A858REV3</accession>
<sequence length="176" mass="19819">MDAELQRYINDHLAGASGAIDLIRSLVETSEEPEESHFFRELEIKVERDRDLLKGLLEKMGRSSSTLLEIAGNLSSKAGRLKLMWEGLKPGELGRFEAMEMLAIGIQGKRLLWVMLGELAPWIPEWEGIVFSDLELDAISQRDAVEARRIESGLDGLLDVERGARKGRIQSRMETL</sequence>
<dbReference type="AlphaFoldDB" id="A0A858REV3"/>
<reference evidence="1 2" key="1">
    <citation type="submission" date="2020-04" db="EMBL/GenBank/DDBJ databases">
        <title>Luteolibacter sp. G-1-1-1 isolated from soil.</title>
        <authorList>
            <person name="Dahal R.H."/>
        </authorList>
    </citation>
    <scope>NUCLEOTIDE SEQUENCE [LARGE SCALE GENOMIC DNA]</scope>
    <source>
        <strain evidence="1 2">G-1-1-1</strain>
    </source>
</reference>
<dbReference type="KEGG" id="luo:HHL09_04925"/>
<organism evidence="1 2">
    <name type="scientific">Luteolibacter luteus</name>
    <dbReference type="NCBI Taxonomy" id="2728835"/>
    <lineage>
        <taxon>Bacteria</taxon>
        <taxon>Pseudomonadati</taxon>
        <taxon>Verrucomicrobiota</taxon>
        <taxon>Verrucomicrobiia</taxon>
        <taxon>Verrucomicrobiales</taxon>
        <taxon>Verrucomicrobiaceae</taxon>
        <taxon>Luteolibacter</taxon>
    </lineage>
</organism>
<keyword evidence="2" id="KW-1185">Reference proteome</keyword>
<evidence type="ECO:0000313" key="2">
    <source>
        <dbReference type="Proteomes" id="UP000501812"/>
    </source>
</evidence>
<gene>
    <name evidence="1" type="ORF">HHL09_04925</name>
</gene>
<dbReference type="RefSeq" id="WP_169453362.1">
    <property type="nucleotide sequence ID" value="NZ_CP051774.1"/>
</dbReference>
<protein>
    <submittedName>
        <fullName evidence="1">Uncharacterized protein</fullName>
    </submittedName>
</protein>